<feature type="signal peptide" evidence="4">
    <location>
        <begin position="1"/>
        <end position="20"/>
    </location>
</feature>
<dbReference type="SMART" id="SM00320">
    <property type="entry name" value="WD40"/>
    <property type="match status" value="7"/>
</dbReference>
<dbReference type="Proteomes" id="UP000676565">
    <property type="component" value="Unassembled WGS sequence"/>
</dbReference>
<dbReference type="InterPro" id="IPR050349">
    <property type="entry name" value="WD_LIS1/nudF_dynein_reg"/>
</dbReference>
<evidence type="ECO:0000256" key="2">
    <source>
        <dbReference type="ARBA" id="ARBA00022737"/>
    </source>
</evidence>
<dbReference type="SUPFAM" id="SSF46626">
    <property type="entry name" value="Cytochrome c"/>
    <property type="match status" value="1"/>
</dbReference>
<dbReference type="InterPro" id="IPR025992">
    <property type="entry name" value="Haem-bd"/>
</dbReference>
<evidence type="ECO:0000313" key="6">
    <source>
        <dbReference type="EMBL" id="MBP3959421.1"/>
    </source>
</evidence>
<dbReference type="CDD" id="cd00200">
    <property type="entry name" value="WD40"/>
    <property type="match status" value="1"/>
</dbReference>
<dbReference type="Gene3D" id="2.130.10.10">
    <property type="entry name" value="YVTN repeat-like/Quinoprotein amine dehydrogenase"/>
    <property type="match status" value="2"/>
</dbReference>
<feature type="repeat" description="WD" evidence="3">
    <location>
        <begin position="616"/>
        <end position="657"/>
    </location>
</feature>
<comment type="caution">
    <text evidence="6">The sequence shown here is derived from an EMBL/GenBank/DDBJ whole genome shotgun (WGS) entry which is preliminary data.</text>
</comment>
<feature type="chain" id="PRO_5046268385" evidence="4">
    <location>
        <begin position="21"/>
        <end position="884"/>
    </location>
</feature>
<dbReference type="InterPro" id="IPR015943">
    <property type="entry name" value="WD40/YVTN_repeat-like_dom_sf"/>
</dbReference>
<feature type="repeat" description="WD" evidence="3">
    <location>
        <begin position="782"/>
        <end position="823"/>
    </location>
</feature>
<dbReference type="InterPro" id="IPR036909">
    <property type="entry name" value="Cyt_c-like_dom_sf"/>
</dbReference>
<dbReference type="RefSeq" id="WP_210660069.1">
    <property type="nucleotide sequence ID" value="NZ_JAGKQQ010000001.1"/>
</dbReference>
<dbReference type="PROSITE" id="PS00678">
    <property type="entry name" value="WD_REPEATS_1"/>
    <property type="match status" value="1"/>
</dbReference>
<dbReference type="EMBL" id="JAGKQQ010000001">
    <property type="protein sequence ID" value="MBP3959421.1"/>
    <property type="molecule type" value="Genomic_DNA"/>
</dbReference>
<name>A0ABS5C0B8_9BACT</name>
<proteinExistence type="predicted"/>
<dbReference type="SMART" id="SM01235">
    <property type="entry name" value="Haem_bd"/>
    <property type="match status" value="1"/>
</dbReference>
<evidence type="ECO:0000256" key="4">
    <source>
        <dbReference type="SAM" id="SignalP"/>
    </source>
</evidence>
<evidence type="ECO:0000313" key="7">
    <source>
        <dbReference type="Proteomes" id="UP000676565"/>
    </source>
</evidence>
<feature type="repeat" description="WD" evidence="3">
    <location>
        <begin position="740"/>
        <end position="781"/>
    </location>
</feature>
<dbReference type="Pfam" id="PF07635">
    <property type="entry name" value="PSCyt1"/>
    <property type="match status" value="1"/>
</dbReference>
<dbReference type="PRINTS" id="PR00320">
    <property type="entry name" value="GPROTEINBRPT"/>
</dbReference>
<dbReference type="SUPFAM" id="SSF50978">
    <property type="entry name" value="WD40 repeat-like"/>
    <property type="match status" value="1"/>
</dbReference>
<dbReference type="PROSITE" id="PS50294">
    <property type="entry name" value="WD_REPEATS_REGION"/>
    <property type="match status" value="3"/>
</dbReference>
<keyword evidence="2" id="KW-0677">Repeat</keyword>
<dbReference type="InterPro" id="IPR020472">
    <property type="entry name" value="WD40_PAC1"/>
</dbReference>
<evidence type="ECO:0000256" key="3">
    <source>
        <dbReference type="PROSITE-ProRule" id="PRU00221"/>
    </source>
</evidence>
<dbReference type="InterPro" id="IPR036322">
    <property type="entry name" value="WD40_repeat_dom_sf"/>
</dbReference>
<feature type="repeat" description="WD" evidence="3">
    <location>
        <begin position="658"/>
        <end position="695"/>
    </location>
</feature>
<accession>A0ABS5C0B8</accession>
<dbReference type="InterPro" id="IPR011429">
    <property type="entry name" value="Cyt_c_Planctomycete-type"/>
</dbReference>
<evidence type="ECO:0000259" key="5">
    <source>
        <dbReference type="SMART" id="SM01235"/>
    </source>
</evidence>
<dbReference type="Pfam" id="PF00400">
    <property type="entry name" value="WD40"/>
    <property type="match status" value="4"/>
</dbReference>
<protein>
    <submittedName>
        <fullName evidence="6">WD40 repeat domain-containing protein</fullName>
    </submittedName>
</protein>
<sequence length="884" mass="95912">MRTTLLPVLALLALASPARADDAKQLAQQAKTVLKTHCYRCHGQDGSVEGAMNFVTDLGKLVARKKIVPNDAKGSRLFRRVDDGTMPPPDENPRPSAAEVAILKKWIEAGAPTGETDVAHKPITQADVFAAVLADLETLDRRARRFQRYFTLTHLHNAGLSDEELQTYRNALAKLVNSLSWGSKIVNPVAVDANRTILRIDLRWFVWDATIWNRILQEYPYGVLDDSVSARAVAVGSAAKQPLLRADWFIATASRAPLYYDVLQLPANLAELEKQIRVDAAENIRQERVARAGFNGSGISRFNRVLERHDSAQGMYWRTYDFDEPQANLVDRVNGGLLPDRRNIFAFPLGPGGLAQNPFQHAGGEAIFALPNGLHAYYLINAVNTRLDKGPLNIVSDPKRPDRAVEAGVSCMSCHVTGILPKADQVLDHLGKNPKAFKREEGEVIRALFPGKDAVLKLMEADAKKYAEAVAKTGAKVSRFEAVSTITQKYEADVDLVTGASEIGLSVDEFRGRISQSELLVKHVGALGAGGTVTRQLWVQAFGDIVRELQLGGLYQANLNGPTLKDNTGELDPLEARGDSANQWAFTPDGRRAIVASGDRSVRYFDVEGRRDLKRFVGHTASVWAVALSADGKCAASGGMDGTARVWDLATGLEIAKFTDHTSLVSAVAFVPSGKWVVSGSFDGTVAYWKVADGKEGWRVETLGLVTALAVDPHGKFVAVATENALVLLDLTTGAELKRYGKFTSPLSAVAISPDSQWIAAGNDAGTVRVWQLGEEKARFTLTGHEGGVRSVAVKDSGRWVLTGGADRTLRLWDTSAAKQEVPVFRKHGASVTGAAFLGNGTQTVSGDRDLVVLPWKIDRFIGAAPAPIVEMPKTPDRIPYAEP</sequence>
<dbReference type="PANTHER" id="PTHR44129">
    <property type="entry name" value="WD REPEAT-CONTAINING PROTEIN POP1"/>
    <property type="match status" value="1"/>
</dbReference>
<feature type="domain" description="Haem-binding" evidence="5">
    <location>
        <begin position="8"/>
        <end position="111"/>
    </location>
</feature>
<keyword evidence="1 3" id="KW-0853">WD repeat</keyword>
<organism evidence="6 7">
    <name type="scientific">Gemmata palustris</name>
    <dbReference type="NCBI Taxonomy" id="2822762"/>
    <lineage>
        <taxon>Bacteria</taxon>
        <taxon>Pseudomonadati</taxon>
        <taxon>Planctomycetota</taxon>
        <taxon>Planctomycetia</taxon>
        <taxon>Gemmatales</taxon>
        <taxon>Gemmataceae</taxon>
        <taxon>Gemmata</taxon>
    </lineage>
</organism>
<dbReference type="InterPro" id="IPR019775">
    <property type="entry name" value="WD40_repeat_CS"/>
</dbReference>
<keyword evidence="4" id="KW-0732">Signal</keyword>
<dbReference type="InterPro" id="IPR001680">
    <property type="entry name" value="WD40_rpt"/>
</dbReference>
<evidence type="ECO:0000256" key="1">
    <source>
        <dbReference type="ARBA" id="ARBA00022574"/>
    </source>
</evidence>
<gene>
    <name evidence="6" type="ORF">J8F10_29610</name>
</gene>
<keyword evidence="7" id="KW-1185">Reference proteome</keyword>
<reference evidence="6 7" key="1">
    <citation type="submission" date="2021-04" db="EMBL/GenBank/DDBJ databases">
        <authorList>
            <person name="Ivanova A."/>
        </authorList>
    </citation>
    <scope>NUCLEOTIDE SEQUENCE [LARGE SCALE GENOMIC DNA]</scope>
    <source>
        <strain evidence="6 7">G18</strain>
    </source>
</reference>
<dbReference type="PROSITE" id="PS50082">
    <property type="entry name" value="WD_REPEATS_2"/>
    <property type="match status" value="4"/>
</dbReference>